<reference evidence="1 2" key="1">
    <citation type="submission" date="2017-04" db="EMBL/GenBank/DDBJ databases">
        <authorList>
            <person name="Afonso C.L."/>
            <person name="Miller P.J."/>
            <person name="Scott M.A."/>
            <person name="Spackman E."/>
            <person name="Goraichik I."/>
            <person name="Dimitrov K.M."/>
            <person name="Suarez D.L."/>
            <person name="Swayne D.E."/>
        </authorList>
    </citation>
    <scope>NUCLEOTIDE SEQUENCE [LARGE SCALE GENOMIC DNA]</scope>
    <source>
        <strain evidence="1 2">A2P</strain>
    </source>
</reference>
<accession>A0A1X7GYP5</accession>
<dbReference type="STRING" id="286727.SAMN02982917_4633"/>
<dbReference type="AlphaFoldDB" id="A0A1X7GYP5"/>
<evidence type="ECO:0000313" key="1">
    <source>
        <dbReference type="EMBL" id="SMF76854.1"/>
    </source>
</evidence>
<organism evidence="1 2">
    <name type="scientific">Azospirillum oryzae</name>
    <dbReference type="NCBI Taxonomy" id="286727"/>
    <lineage>
        <taxon>Bacteria</taxon>
        <taxon>Pseudomonadati</taxon>
        <taxon>Pseudomonadota</taxon>
        <taxon>Alphaproteobacteria</taxon>
        <taxon>Rhodospirillales</taxon>
        <taxon>Azospirillaceae</taxon>
        <taxon>Azospirillum</taxon>
    </lineage>
</organism>
<protein>
    <submittedName>
        <fullName evidence="1">Uncharacterized protein</fullName>
    </submittedName>
</protein>
<proteinExistence type="predicted"/>
<dbReference type="Proteomes" id="UP000192936">
    <property type="component" value="Unassembled WGS sequence"/>
</dbReference>
<evidence type="ECO:0000313" key="2">
    <source>
        <dbReference type="Proteomes" id="UP000192936"/>
    </source>
</evidence>
<name>A0A1X7GYP5_9PROT</name>
<sequence length="200" mass="21616">MDRRDRNIGTPARKSLLASLFGMGRPALLAAGAVLVLSGCSGMGMGPTNPSEAALACPKVNIVRDLQEVTVFRPGGKDLTDLESRAALVDFTGSCDYTSSGVTVNVNVYLVAERGPALQGNTAKYQYFVALAQPDDTLVSKAYFDTDVTFVPGQPRAGTREELTPKIPLPKDANAKDWKIYLGFQLTPEQLNFNRTQMKK</sequence>
<dbReference type="EMBL" id="FXAK01000007">
    <property type="protein sequence ID" value="SMF76854.1"/>
    <property type="molecule type" value="Genomic_DNA"/>
</dbReference>
<gene>
    <name evidence="1" type="ORF">SAMN02982917_4633</name>
</gene>